<dbReference type="GO" id="GO:0004185">
    <property type="term" value="F:serine-type carboxypeptidase activity"/>
    <property type="evidence" value="ECO:0007669"/>
    <property type="project" value="InterPro"/>
</dbReference>
<comment type="caution">
    <text evidence="8">The sequence shown here is derived from an EMBL/GenBank/DDBJ whole genome shotgun (WGS) entry which is preliminary data.</text>
</comment>
<evidence type="ECO:0000256" key="1">
    <source>
        <dbReference type="ARBA" id="ARBA00009431"/>
    </source>
</evidence>
<evidence type="ECO:0000256" key="7">
    <source>
        <dbReference type="SAM" id="SignalP"/>
    </source>
</evidence>
<dbReference type="PANTHER" id="PTHR11802">
    <property type="entry name" value="SERINE PROTEASE FAMILY S10 SERINE CARBOXYPEPTIDASE"/>
    <property type="match status" value="1"/>
</dbReference>
<accession>A0A8H3EXW6</accession>
<keyword evidence="6" id="KW-0325">Glycoprotein</keyword>
<dbReference type="Pfam" id="PF00450">
    <property type="entry name" value="Peptidase_S10"/>
    <property type="match status" value="1"/>
</dbReference>
<dbReference type="SUPFAM" id="SSF53474">
    <property type="entry name" value="alpha/beta-Hydrolases"/>
    <property type="match status" value="1"/>
</dbReference>
<evidence type="ECO:0000256" key="5">
    <source>
        <dbReference type="ARBA" id="ARBA00022801"/>
    </source>
</evidence>
<evidence type="ECO:0000256" key="2">
    <source>
        <dbReference type="ARBA" id="ARBA00022645"/>
    </source>
</evidence>
<keyword evidence="3" id="KW-0645">Protease</keyword>
<evidence type="ECO:0000256" key="6">
    <source>
        <dbReference type="ARBA" id="ARBA00023180"/>
    </source>
</evidence>
<dbReference type="GO" id="GO:0000324">
    <property type="term" value="C:fungal-type vacuole"/>
    <property type="evidence" value="ECO:0007669"/>
    <property type="project" value="TreeGrafter"/>
</dbReference>
<feature type="signal peptide" evidence="7">
    <location>
        <begin position="1"/>
        <end position="17"/>
    </location>
</feature>
<keyword evidence="9" id="KW-1185">Reference proteome</keyword>
<dbReference type="PRINTS" id="PR00724">
    <property type="entry name" value="CRBOXYPTASEC"/>
</dbReference>
<evidence type="ECO:0000256" key="3">
    <source>
        <dbReference type="ARBA" id="ARBA00022670"/>
    </source>
</evidence>
<name>A0A8H3EXW6_9LECA</name>
<evidence type="ECO:0000313" key="9">
    <source>
        <dbReference type="Proteomes" id="UP000664169"/>
    </source>
</evidence>
<proteinExistence type="inferred from homology"/>
<dbReference type="InterPro" id="IPR001563">
    <property type="entry name" value="Peptidase_S10"/>
</dbReference>
<dbReference type="GO" id="GO:0006508">
    <property type="term" value="P:proteolysis"/>
    <property type="evidence" value="ECO:0007669"/>
    <property type="project" value="UniProtKB-KW"/>
</dbReference>
<organism evidence="8 9">
    <name type="scientific">Gomphillus americanus</name>
    <dbReference type="NCBI Taxonomy" id="1940652"/>
    <lineage>
        <taxon>Eukaryota</taxon>
        <taxon>Fungi</taxon>
        <taxon>Dikarya</taxon>
        <taxon>Ascomycota</taxon>
        <taxon>Pezizomycotina</taxon>
        <taxon>Lecanoromycetes</taxon>
        <taxon>OSLEUM clade</taxon>
        <taxon>Ostropomycetidae</taxon>
        <taxon>Ostropales</taxon>
        <taxon>Graphidaceae</taxon>
        <taxon>Gomphilloideae</taxon>
        <taxon>Gomphillus</taxon>
    </lineage>
</organism>
<evidence type="ECO:0008006" key="10">
    <source>
        <dbReference type="Google" id="ProtNLM"/>
    </source>
</evidence>
<dbReference type="PANTHER" id="PTHR11802:SF189">
    <property type="entry name" value="CARBOXYPEPTIDASE"/>
    <property type="match status" value="1"/>
</dbReference>
<sequence length="667" mass="72089">MNRHFGLLWAFVSLVGAQYYPQTPQGLTVVTSKINDGVTISYKQPGICETTPGVQSYAGYIHLPPGTIDDTGTTQNYSINTFFWYFESRKDPANAPLAIWLNGGPGASSMIGLLSENGPCFVNDDSNSTTLNQFSFNNKVNMLYIDQPVQTGFSYDSLINATLTADGHFIPASAGREPFQDLSQLVLAGTIPSGIRANTANTTENAARAIWHFAQTWFQEFPAYKPNDNRISLFVESYGGHYGPVMSQFFETQNQKIANSTIHSKDTFMIHLDTLGIINGCIDVEAQLDSYNTLLTNNTYGMILEESGLGSSMEYPALLQQCYTAIHECQTAVNEGDPDRTGANMTVNNICSNLDCSVGLGSIGGNFDPYDLSQPYTSPFPANYYNGYLNQPHIQAALGVPLNFTEISVTVNEVFGEVGSFDAGAFGNLGNLGSLLDEGVKVALIYGDRDFICNWVGGENVSLHIPYKSQSSFLSTGYADIVINSSYTGGLVRQHGNFSFSRVFEAGHEVPAYQPETAYQLFHRAIFGMDMATGQQTLSDTYSTTGPASSWDVKNNDPGLYAQQCYILSAQTCTDDQIAAVRNHSALIHDYILIDDQWKYLFPGVDNNDTIPTGSTTAGPSGLMIPTGGVATGTASASTPTHSNSASLARTDIGIAVGAGLVIYLLI</sequence>
<keyword evidence="5" id="KW-0378">Hydrolase</keyword>
<dbReference type="Gene3D" id="3.40.50.1820">
    <property type="entry name" value="alpha/beta hydrolase"/>
    <property type="match status" value="1"/>
</dbReference>
<dbReference type="EMBL" id="CAJPDQ010000006">
    <property type="protein sequence ID" value="CAF9910836.1"/>
    <property type="molecule type" value="Genomic_DNA"/>
</dbReference>
<comment type="similarity">
    <text evidence="1">Belongs to the peptidase S10 family.</text>
</comment>
<keyword evidence="4 7" id="KW-0732">Signal</keyword>
<feature type="chain" id="PRO_5034163759" description="Carboxypeptidase" evidence="7">
    <location>
        <begin position="18"/>
        <end position="667"/>
    </location>
</feature>
<dbReference type="InterPro" id="IPR029058">
    <property type="entry name" value="AB_hydrolase_fold"/>
</dbReference>
<keyword evidence="2" id="KW-0121">Carboxypeptidase</keyword>
<evidence type="ECO:0000313" key="8">
    <source>
        <dbReference type="EMBL" id="CAF9910836.1"/>
    </source>
</evidence>
<dbReference type="Proteomes" id="UP000664169">
    <property type="component" value="Unassembled WGS sequence"/>
</dbReference>
<dbReference type="OrthoDB" id="443318at2759"/>
<protein>
    <recommendedName>
        <fullName evidence="10">Carboxypeptidase</fullName>
    </recommendedName>
</protein>
<reference evidence="8" key="1">
    <citation type="submission" date="2021-03" db="EMBL/GenBank/DDBJ databases">
        <authorList>
            <person name="Tagirdzhanova G."/>
        </authorList>
    </citation>
    <scope>NUCLEOTIDE SEQUENCE</scope>
</reference>
<evidence type="ECO:0000256" key="4">
    <source>
        <dbReference type="ARBA" id="ARBA00022729"/>
    </source>
</evidence>
<dbReference type="AlphaFoldDB" id="A0A8H3EXW6"/>
<gene>
    <name evidence="8" type="ORF">GOMPHAMPRED_007199</name>
</gene>